<dbReference type="RefSeq" id="WP_135251173.1">
    <property type="nucleotide sequence ID" value="NZ_SMLK01000007.1"/>
</dbReference>
<dbReference type="EMBL" id="SMLK01000007">
    <property type="protein sequence ID" value="TFY97621.1"/>
    <property type="molecule type" value="Genomic_DNA"/>
</dbReference>
<keyword evidence="3" id="KW-1185">Reference proteome</keyword>
<sequence>MKVSRHLPALSLLALAFAAPAIAQDVKAALLAPEGFKVDWICIDNTRRFTGRSEVAFKEEGGKIVANVNNFSRGTCKSDVTMGEAGPSWPGCRGTVLQMKFNTNDKSVPFTGAGGDCTYEFRPR</sequence>
<evidence type="ECO:0000313" key="3">
    <source>
        <dbReference type="Proteomes" id="UP000297839"/>
    </source>
</evidence>
<name>A0A4Z0BFY1_9BURK</name>
<proteinExistence type="predicted"/>
<dbReference type="AlphaFoldDB" id="A0A4Z0BFY1"/>
<feature type="chain" id="PRO_5021231755" description="DUF3617 family protein" evidence="1">
    <location>
        <begin position="24"/>
        <end position="124"/>
    </location>
</feature>
<comment type="caution">
    <text evidence="2">The sequence shown here is derived from an EMBL/GenBank/DDBJ whole genome shotgun (WGS) entry which is preliminary data.</text>
</comment>
<feature type="signal peptide" evidence="1">
    <location>
        <begin position="1"/>
        <end position="23"/>
    </location>
</feature>
<evidence type="ECO:0008006" key="4">
    <source>
        <dbReference type="Google" id="ProtNLM"/>
    </source>
</evidence>
<organism evidence="2 3">
    <name type="scientific">Ramlibacter humi</name>
    <dbReference type="NCBI Taxonomy" id="2530451"/>
    <lineage>
        <taxon>Bacteria</taxon>
        <taxon>Pseudomonadati</taxon>
        <taxon>Pseudomonadota</taxon>
        <taxon>Betaproteobacteria</taxon>
        <taxon>Burkholderiales</taxon>
        <taxon>Comamonadaceae</taxon>
        <taxon>Ramlibacter</taxon>
    </lineage>
</organism>
<reference evidence="2 3" key="1">
    <citation type="submission" date="2019-03" db="EMBL/GenBank/DDBJ databases">
        <title>Ramlibacter sp. 18x22-1, whole genome shotgun sequence.</title>
        <authorList>
            <person name="Zhang X."/>
            <person name="Feng G."/>
            <person name="Zhu H."/>
        </authorList>
    </citation>
    <scope>NUCLEOTIDE SEQUENCE [LARGE SCALE GENOMIC DNA]</scope>
    <source>
        <strain evidence="2 3">18x22-1</strain>
    </source>
</reference>
<dbReference type="Proteomes" id="UP000297839">
    <property type="component" value="Unassembled WGS sequence"/>
</dbReference>
<protein>
    <recommendedName>
        <fullName evidence="4">DUF3617 family protein</fullName>
    </recommendedName>
</protein>
<evidence type="ECO:0000313" key="2">
    <source>
        <dbReference type="EMBL" id="TFY97621.1"/>
    </source>
</evidence>
<evidence type="ECO:0000256" key="1">
    <source>
        <dbReference type="SAM" id="SignalP"/>
    </source>
</evidence>
<keyword evidence="1" id="KW-0732">Signal</keyword>
<gene>
    <name evidence="2" type="ORF">EZ216_18000</name>
</gene>
<accession>A0A4Z0BFY1</accession>